<dbReference type="GO" id="GO:0005929">
    <property type="term" value="C:cilium"/>
    <property type="evidence" value="ECO:0007669"/>
    <property type="project" value="UniProtKB-ARBA"/>
</dbReference>
<dbReference type="PANTHER" id="PTHR13720:SF24">
    <property type="entry name" value="WD REPEAT-CONTAINING PROTEIN 90"/>
    <property type="match status" value="1"/>
</dbReference>
<feature type="region of interest" description="Disordered" evidence="4">
    <location>
        <begin position="222"/>
        <end position="259"/>
    </location>
</feature>
<accession>A0AAU9J3Z7</accession>
<dbReference type="EMBL" id="CAJZBQ010000025">
    <property type="protein sequence ID" value="CAG9320539.1"/>
    <property type="molecule type" value="Genomic_DNA"/>
</dbReference>
<evidence type="ECO:0000256" key="3">
    <source>
        <dbReference type="PROSITE-ProRule" id="PRU00221"/>
    </source>
</evidence>
<dbReference type="PROSITE" id="PS00678">
    <property type="entry name" value="WD_REPEATS_1"/>
    <property type="match status" value="1"/>
</dbReference>
<evidence type="ECO:0000313" key="7">
    <source>
        <dbReference type="EMBL" id="CAG9320539.1"/>
    </source>
</evidence>
<dbReference type="SUPFAM" id="SSF50978">
    <property type="entry name" value="WD40 repeat-like"/>
    <property type="match status" value="3"/>
</dbReference>
<comment type="caution">
    <text evidence="7">The sequence shown here is derived from an EMBL/GenBank/DDBJ whole genome shotgun (WGS) entry which is preliminary data.</text>
</comment>
<feature type="region of interest" description="Disordered" evidence="4">
    <location>
        <begin position="988"/>
        <end position="1009"/>
    </location>
</feature>
<keyword evidence="1 3" id="KW-0853">WD repeat</keyword>
<keyword evidence="2" id="KW-0677">Repeat</keyword>
<dbReference type="InterPro" id="IPR055441">
    <property type="entry name" value="Beta-prop_WDR90_POC16_2nd"/>
</dbReference>
<dbReference type="InterPro" id="IPR019775">
    <property type="entry name" value="WD40_repeat_CS"/>
</dbReference>
<dbReference type="Proteomes" id="UP001162131">
    <property type="component" value="Unassembled WGS sequence"/>
</dbReference>
<dbReference type="InterPro" id="IPR001680">
    <property type="entry name" value="WD40_rpt"/>
</dbReference>
<dbReference type="InterPro" id="IPR011047">
    <property type="entry name" value="Quinoprotein_ADH-like_sf"/>
</dbReference>
<feature type="domain" description="CFA20" evidence="5">
    <location>
        <begin position="5"/>
        <end position="192"/>
    </location>
</feature>
<dbReference type="SMART" id="SM00320">
    <property type="entry name" value="WD40"/>
    <property type="match status" value="20"/>
</dbReference>
<feature type="repeat" description="WD" evidence="3">
    <location>
        <begin position="1333"/>
        <end position="1357"/>
    </location>
</feature>
<feature type="repeat" description="WD" evidence="3">
    <location>
        <begin position="574"/>
        <end position="613"/>
    </location>
</feature>
<dbReference type="InterPro" id="IPR015943">
    <property type="entry name" value="WD40/YVTN_repeat-like_dom_sf"/>
</dbReference>
<dbReference type="InterPro" id="IPR036322">
    <property type="entry name" value="WD40_repeat_dom_sf"/>
</dbReference>
<dbReference type="Pfam" id="PF05018">
    <property type="entry name" value="CFA20_dom"/>
    <property type="match status" value="1"/>
</dbReference>
<evidence type="ECO:0000256" key="2">
    <source>
        <dbReference type="ARBA" id="ARBA00022737"/>
    </source>
</evidence>
<dbReference type="Pfam" id="PF23393">
    <property type="entry name" value="Beta-prop_WDR90_POC16_2nd"/>
    <property type="match status" value="1"/>
</dbReference>
<dbReference type="InterPro" id="IPR050630">
    <property type="entry name" value="WD_repeat_EMAP"/>
</dbReference>
<dbReference type="CDD" id="cd00200">
    <property type="entry name" value="WD40"/>
    <property type="match status" value="1"/>
</dbReference>
<dbReference type="InterPro" id="IPR020472">
    <property type="entry name" value="WD40_PAC1"/>
</dbReference>
<dbReference type="InterPro" id="IPR007714">
    <property type="entry name" value="CFA20_dom"/>
</dbReference>
<evidence type="ECO:0000259" key="6">
    <source>
        <dbReference type="Pfam" id="PF23393"/>
    </source>
</evidence>
<proteinExistence type="predicted"/>
<feature type="repeat" description="WD" evidence="3">
    <location>
        <begin position="655"/>
        <end position="696"/>
    </location>
</feature>
<evidence type="ECO:0000313" key="8">
    <source>
        <dbReference type="Proteomes" id="UP001162131"/>
    </source>
</evidence>
<dbReference type="PANTHER" id="PTHR13720">
    <property type="entry name" value="WD-40 REPEAT PROTEIN"/>
    <property type="match status" value="1"/>
</dbReference>
<dbReference type="PROSITE" id="PS50082">
    <property type="entry name" value="WD_REPEATS_2"/>
    <property type="match status" value="4"/>
</dbReference>
<dbReference type="Pfam" id="PF00400">
    <property type="entry name" value="WD40"/>
    <property type="match status" value="4"/>
</dbReference>
<organism evidence="7 8">
    <name type="scientific">Blepharisma stoltei</name>
    <dbReference type="NCBI Taxonomy" id="1481888"/>
    <lineage>
        <taxon>Eukaryota</taxon>
        <taxon>Sar</taxon>
        <taxon>Alveolata</taxon>
        <taxon>Ciliophora</taxon>
        <taxon>Postciliodesmatophora</taxon>
        <taxon>Heterotrichea</taxon>
        <taxon>Heterotrichida</taxon>
        <taxon>Blepharismidae</taxon>
        <taxon>Blepharisma</taxon>
    </lineage>
</organism>
<feature type="repeat" description="WD" evidence="3">
    <location>
        <begin position="877"/>
        <end position="907"/>
    </location>
</feature>
<gene>
    <name evidence="7" type="ORF">BSTOLATCC_MIC26453</name>
</gene>
<dbReference type="Gene3D" id="2.130.10.10">
    <property type="entry name" value="YVTN repeat-like/Quinoprotein amine dehydrogenase"/>
    <property type="match status" value="6"/>
</dbReference>
<dbReference type="PROSITE" id="PS50294">
    <property type="entry name" value="WD_REPEATS_REGION"/>
    <property type="match status" value="2"/>
</dbReference>
<protein>
    <submittedName>
        <fullName evidence="7">Uncharacterized protein</fullName>
    </submittedName>
</protein>
<dbReference type="SUPFAM" id="SSF50998">
    <property type="entry name" value="Quinoprotein alcohol dehydrogenase-like"/>
    <property type="match status" value="1"/>
</dbReference>
<feature type="compositionally biased region" description="Basic and acidic residues" evidence="4">
    <location>
        <begin position="222"/>
        <end position="248"/>
    </location>
</feature>
<name>A0AAU9J3Z7_9CILI</name>
<feature type="compositionally biased region" description="Polar residues" evidence="4">
    <location>
        <begin position="249"/>
        <end position="259"/>
    </location>
</feature>
<evidence type="ECO:0000259" key="5">
    <source>
        <dbReference type="Pfam" id="PF05018"/>
    </source>
</evidence>
<sequence length="1619" mass="181380">MKSSELWQHPFVDVFRFTSVSDWKNVQKEGDVTEVLDRVTGKRVFRLFGSSSAANNIQIPKPKSQLKSLGLTGRYIYAQLQVPANKYFSMHFELALSSSKRKSEEPLRISISNIYKESKLTSSGLQLSCSPSEKWFVACIDTKAIFSQYIGPWIVGHVLKSINLCSNMLVRGVFTSDILYNYNTLPREMMLKISREERWEDVYDWISFPNIEERGEFKKNKREDWKGNGKENKNKAKREETTSEEENKQASSINNEINTIQRTSTSSFRNFQIDEDKRESYNSTAAKSDFSLQKSKGVRFGEVTAENEVEAQLLPDPIMKLVHIIGYSGGRPGNIKWARPESDFSAYPLEFTKDSSKYLIYPSGCALVLMNPLTQKQQFLFAHSSPIVCLALSPDGAFIASGQDSPNPLVLIWQIATRKPPSYVSLSKLTSLKSIDISADSKYLVVAGTNSLIKDEIQIWDISQPNRAELLIKQTSNYHINTIKFSPIDTLKLISCGKENIRSWRANGDRLSSGAVVLNHQSKASEFLDLSFEAFSSSAKSEIIDEHLKRVFVVNNQGLLFQINYISLELEDVLQLHDSAISSIAVSEGFCVTGSRDCYIRVWPLDFSKFILEAHHEDAVTAVAISSDGQHVVCGTSNCTIGILGMTTNSYKTLLRSHASNIVALDIHPKFGSILSVSDDRTIRVWNNKSFEELYEFTSIDDAPISISFHPTLNSFACGFESGTIRIFEVDSTAVKGEFVNHDAKIVKVSHSRDGKYMLSASEDGSVCFCDVNKGYQVLKTIPAESIGDFIDVAFSPNSEQFAVLGINRSNIYFWDCATIKRRFQINCTSSVYQIMYSPSGRQFLTVTYKSSYKIKYYNIKDNEATPVKELENIHPNSEISRIAASENSKYLISGGSDKTLRVWNYEMKPNSVSGQSFLGHSNKITNLAWSSDKKWIFSSAEGNDGIFVWQFDGNLNEVTHRENSPENEILISERSKEELFIENEEFQRAPSYEPQASPKRESPSSQLSKYRDHRLTLSRVIGHNSSARNNLLWASEQGWYAYTSGQKIIQTLLRENNSQRFFESPIPNLTVLAISPDSSLIAAASEHSLSSPICIWDISDQMLLKSLSFHEKGISSLSFSCDSKYLMSLGVQEEPIIVMWEVDSGRVVSTALLESYASTAKWKSDSYEFVTAGQEVIHWCLNSHFDLQFRKLSTVESFYTSLDIKGDLVSVGTADGKLIIWDLVTCSQVAAHFLFGNEISSVAVGFERTTIGGNSNHLMSWEQSSNSFMGKAEVILMDGYTKYLSFEPTGNEGIASTASGTIWYINWKDKESARIASSHLYDSQIRAIAADSMIISSASDGTIRLWETESFSQIMQYDIKLDCLSLVFSSNGGMFAAGFADGSLQFFSISLLKSLGKSQPFKCGVSSICWKDQLKLFVGSENGAILMITSENWENLNLSSEEVGTAGGNALALDWHEGYLLATSDCGKITVWDFEKIVDIYNIFESPHGLDIDNAEESIKSTFRLYQQLSQIHTSAAFLNSENLVCIASAQQYLFFRNFIAHQTTRRFALNHFPISLDANLSLDCLIIGCSDNKVLFYNGKTETVQELSGSSGEVRKIGFMRNGAFSASKSEILIWKF</sequence>
<evidence type="ECO:0000256" key="1">
    <source>
        <dbReference type="ARBA" id="ARBA00022574"/>
    </source>
</evidence>
<evidence type="ECO:0000256" key="4">
    <source>
        <dbReference type="SAM" id="MobiDB-lite"/>
    </source>
</evidence>
<reference evidence="7" key="1">
    <citation type="submission" date="2021-09" db="EMBL/GenBank/DDBJ databases">
        <authorList>
            <consortium name="AG Swart"/>
            <person name="Singh M."/>
            <person name="Singh A."/>
            <person name="Seah K."/>
            <person name="Emmerich C."/>
        </authorList>
    </citation>
    <scope>NUCLEOTIDE SEQUENCE</scope>
    <source>
        <strain evidence="7">ATCC30299</strain>
    </source>
</reference>
<keyword evidence="8" id="KW-1185">Reference proteome</keyword>
<feature type="domain" description="WDR90/POC16 second beta-propeller" evidence="6">
    <location>
        <begin position="673"/>
        <end position="951"/>
    </location>
</feature>
<dbReference type="PRINTS" id="PR00320">
    <property type="entry name" value="GPROTEINBRPT"/>
</dbReference>